<gene>
    <name evidence="1" type="ORF">SORDD14_00646</name>
</gene>
<dbReference type="PATRIC" id="fig|1303.77.peg.737"/>
<evidence type="ECO:0000313" key="1">
    <source>
        <dbReference type="EMBL" id="KXT83077.1"/>
    </source>
</evidence>
<dbReference type="EMBL" id="LQRI01000114">
    <property type="protein sequence ID" value="KXT83077.1"/>
    <property type="molecule type" value="Genomic_DNA"/>
</dbReference>
<dbReference type="AlphaFoldDB" id="A0A139P4C2"/>
<keyword evidence="1" id="KW-0418">Kinase</keyword>
<name>A0A139P4C2_STROR</name>
<dbReference type="GO" id="GO:0016301">
    <property type="term" value="F:kinase activity"/>
    <property type="evidence" value="ECO:0007669"/>
    <property type="project" value="UniProtKB-KW"/>
</dbReference>
<keyword evidence="1" id="KW-0808">Transferase</keyword>
<comment type="caution">
    <text evidence="1">The sequence shown here is derived from an EMBL/GenBank/DDBJ whole genome shotgun (WGS) entry which is preliminary data.</text>
</comment>
<sequence length="38" mass="4642">MGLFVVKSLLEHEKLPYHFEMQDDRLTFFIRYPKVAQD</sequence>
<accession>A0A139P4C2</accession>
<evidence type="ECO:0000313" key="2">
    <source>
        <dbReference type="Proteomes" id="UP000070497"/>
    </source>
</evidence>
<reference evidence="1 2" key="1">
    <citation type="submission" date="2016-01" db="EMBL/GenBank/DDBJ databases">
        <title>Highly variable Streptococcus oralis are common among viridans streptococci isolated from primates.</title>
        <authorList>
            <person name="Denapaite D."/>
            <person name="Rieger M."/>
            <person name="Koendgen S."/>
            <person name="Brueckner R."/>
            <person name="Ochigava I."/>
            <person name="Kappeler P."/>
            <person name="Maetz-Rensing K."/>
            <person name="Leendertz F."/>
            <person name="Hakenbeck R."/>
        </authorList>
    </citation>
    <scope>NUCLEOTIDE SEQUENCE [LARGE SCALE GENOMIC DNA]</scope>
    <source>
        <strain evidence="1 2">DD14</strain>
    </source>
</reference>
<dbReference type="Proteomes" id="UP000070497">
    <property type="component" value="Unassembled WGS sequence"/>
</dbReference>
<protein>
    <submittedName>
        <fullName evidence="1">Sensor histidine kinase VncS</fullName>
    </submittedName>
</protein>
<proteinExistence type="predicted"/>
<organism evidence="1 2">
    <name type="scientific">Streptococcus oralis</name>
    <dbReference type="NCBI Taxonomy" id="1303"/>
    <lineage>
        <taxon>Bacteria</taxon>
        <taxon>Bacillati</taxon>
        <taxon>Bacillota</taxon>
        <taxon>Bacilli</taxon>
        <taxon>Lactobacillales</taxon>
        <taxon>Streptococcaceae</taxon>
        <taxon>Streptococcus</taxon>
    </lineage>
</organism>